<dbReference type="EMBL" id="AOIJ01000061">
    <property type="protein sequence ID" value="ELY77463.1"/>
    <property type="molecule type" value="Genomic_DNA"/>
</dbReference>
<name>L9YX31_9EURY</name>
<evidence type="ECO:0000313" key="1">
    <source>
        <dbReference type="EMBL" id="ELY77463.1"/>
    </source>
</evidence>
<sequence>MNYLIPKRTMQTEATVLERMEAHDEDVAVETTWVDVEHGRLSIVSDTPSIHASSGA</sequence>
<dbReference type="Proteomes" id="UP000011592">
    <property type="component" value="Unassembled WGS sequence"/>
</dbReference>
<organism evidence="1 2">
    <name type="scientific">Natrinema gari JCM 14663</name>
    <dbReference type="NCBI Taxonomy" id="1230459"/>
    <lineage>
        <taxon>Archaea</taxon>
        <taxon>Methanobacteriati</taxon>
        <taxon>Methanobacteriota</taxon>
        <taxon>Stenosarchaea group</taxon>
        <taxon>Halobacteria</taxon>
        <taxon>Halobacteriales</taxon>
        <taxon>Natrialbaceae</taxon>
        <taxon>Natrinema</taxon>
    </lineage>
</organism>
<proteinExistence type="predicted"/>
<keyword evidence="2" id="KW-1185">Reference proteome</keyword>
<comment type="caution">
    <text evidence="1">The sequence shown here is derived from an EMBL/GenBank/DDBJ whole genome shotgun (WGS) entry which is preliminary data.</text>
</comment>
<dbReference type="AlphaFoldDB" id="L9YX31"/>
<protein>
    <submittedName>
        <fullName evidence="1">Transposase family protein</fullName>
    </submittedName>
</protein>
<accession>L9YX31</accession>
<gene>
    <name evidence="1" type="ORF">C486_15204</name>
</gene>
<evidence type="ECO:0000313" key="2">
    <source>
        <dbReference type="Proteomes" id="UP000011592"/>
    </source>
</evidence>
<reference evidence="1 2" key="1">
    <citation type="journal article" date="2014" name="PLoS Genet.">
        <title>Phylogenetically driven sequencing of extremely halophilic archaea reveals strategies for static and dynamic osmo-response.</title>
        <authorList>
            <person name="Becker E.A."/>
            <person name="Seitzer P.M."/>
            <person name="Tritt A."/>
            <person name="Larsen D."/>
            <person name="Krusor M."/>
            <person name="Yao A.I."/>
            <person name="Wu D."/>
            <person name="Madern D."/>
            <person name="Eisen J.A."/>
            <person name="Darling A.E."/>
            <person name="Facciotti M.T."/>
        </authorList>
    </citation>
    <scope>NUCLEOTIDE SEQUENCE [LARGE SCALE GENOMIC DNA]</scope>
    <source>
        <strain evidence="1 2">JCM 14663</strain>
    </source>
</reference>